<feature type="domain" description="DUF2726" evidence="1">
    <location>
        <begin position="53"/>
        <end position="175"/>
    </location>
</feature>
<dbReference type="EMBL" id="NPIB01000020">
    <property type="protein sequence ID" value="PLC57077.1"/>
    <property type="molecule type" value="Genomic_DNA"/>
</dbReference>
<accession>A0A2N4UPY2</accession>
<dbReference type="Proteomes" id="UP000234420">
    <property type="component" value="Unassembled WGS sequence"/>
</dbReference>
<dbReference type="InterPro" id="IPR024402">
    <property type="entry name" value="DUF2726"/>
</dbReference>
<name>A0A2N4UPY2_9GAMM</name>
<evidence type="ECO:0000259" key="1">
    <source>
        <dbReference type="Pfam" id="PF10881"/>
    </source>
</evidence>
<sequence length="183" mass="20736">MGITVLVIIIVVIVGLIAFSAFTTGSSSQAPVPEKTQEETPTEPEYQYKKIDSLVTTTELKFYKALVQATPSEYVVCPKVRIADVLDVGVTRKGNRKLWHRHFSKISQKHFDFVICNVSDMSFVCAVELNDASHNRKDRVERDEFVRMACESADVTLHEVLPKQNYDIEELTSMIVNQPKKND</sequence>
<evidence type="ECO:0000313" key="3">
    <source>
        <dbReference type="Proteomes" id="UP000234420"/>
    </source>
</evidence>
<evidence type="ECO:0000313" key="2">
    <source>
        <dbReference type="EMBL" id="PLC57077.1"/>
    </source>
</evidence>
<comment type="caution">
    <text evidence="2">The sequence shown here is derived from an EMBL/GenBank/DDBJ whole genome shotgun (WGS) entry which is preliminary data.</text>
</comment>
<proteinExistence type="predicted"/>
<dbReference type="RefSeq" id="WP_065208248.1">
    <property type="nucleotide sequence ID" value="NZ_JABJXE010000015.1"/>
</dbReference>
<protein>
    <submittedName>
        <fullName evidence="2">DUF2726 domain-containing protein</fullName>
    </submittedName>
</protein>
<keyword evidence="3" id="KW-1185">Reference proteome</keyword>
<reference evidence="2 3" key="1">
    <citation type="journal article" date="2018" name="Syst. Appl. Microbiol.">
        <title>Photobacterium carnosum sp. nov., isolated from spoiled modified atmosphere packaged poultry meat.</title>
        <authorList>
            <person name="Hilgarth M."/>
            <person name="Fuertes S."/>
            <person name="Ehrmann M."/>
            <person name="Vogel R.F."/>
        </authorList>
    </citation>
    <scope>NUCLEOTIDE SEQUENCE [LARGE SCALE GENOMIC DNA]</scope>
    <source>
        <strain evidence="2 3">TMW 2.2021</strain>
    </source>
</reference>
<gene>
    <name evidence="2" type="ORF">CIK00_14940</name>
</gene>
<dbReference type="Pfam" id="PF10881">
    <property type="entry name" value="DUF2726"/>
    <property type="match status" value="1"/>
</dbReference>
<organism evidence="2 3">
    <name type="scientific">Photobacterium carnosum</name>
    <dbReference type="NCBI Taxonomy" id="2023717"/>
    <lineage>
        <taxon>Bacteria</taxon>
        <taxon>Pseudomonadati</taxon>
        <taxon>Pseudomonadota</taxon>
        <taxon>Gammaproteobacteria</taxon>
        <taxon>Vibrionales</taxon>
        <taxon>Vibrionaceae</taxon>
        <taxon>Photobacterium</taxon>
    </lineage>
</organism>
<dbReference type="AlphaFoldDB" id="A0A2N4UPY2"/>